<dbReference type="Proteomes" id="UP000115582">
    <property type="component" value="Segment"/>
</dbReference>
<proteinExistence type="predicted"/>
<protein>
    <submittedName>
        <fullName evidence="1">RhUL36</fullName>
    </submittedName>
</protein>
<organismHost>
    <name type="scientific">Macaca mulatta</name>
    <name type="common">Rhesus macaque</name>
    <dbReference type="NCBI Taxonomy" id="9544"/>
</organismHost>
<name>Q2FAR0_RHCM6</name>
<evidence type="ECO:0000313" key="1">
    <source>
        <dbReference type="EMBL" id="AAZ80559.1"/>
    </source>
</evidence>
<accession>Q2FAR0</accession>
<sequence>MSYRLMSGMDDLRDTLMAYGCIAVRAQDPASLYTFVDQECGTKLHLAWPDNGYIQLRPRTLMGPFSSKYYDVCCQGKYVCCNELMEPFGVVELSKLSFYQLVMMIGRSGAIYCYEETEKCVYCLAPDMKSFIQLGLRRCDYLQKMELYQEPVIDCDEIIKELMIFNWDVDRISDVVAKNGYRVYDIRDPLGEQVDSHFALWSSDSAVANFQDTSFSLMSPSGLRSFEIMVRCVARIVCVNQLLGVLGCFRKEKNEFLVRLYVLVDKFGTIYGFDPALNSIYRLAENMRMFTCMMGKKGYRNHRHDRRRTAIVRLEKVPYCMHGEEPSDPMIMFNDDSEDEKPPKTEADVVVGIYEAIKADIRFGVDMMMRDSSVTQKFWPQHLEALSDSPLLPSLIYDMEDVRSKMLGNIADMRAFDMSFVGLAEDNDSDREETVRGYLFDDTVCTRCVSSRRLRLFRSGRGMGRARVSYV</sequence>
<organism evidence="1 2">
    <name type="scientific">Rhesus cytomegalovirus (strain 68-1)</name>
    <name type="common">RhCMV</name>
    <dbReference type="NCBI Taxonomy" id="47929"/>
    <lineage>
        <taxon>Viruses</taxon>
        <taxon>Duplodnaviria</taxon>
        <taxon>Heunggongvirae</taxon>
        <taxon>Peploviricota</taxon>
        <taxon>Herviviricetes</taxon>
        <taxon>Herpesvirales</taxon>
        <taxon>Orthoherpesviridae</taxon>
        <taxon>Betaherpesvirinae</taxon>
        <taxon>Cytomegalovirus</taxon>
        <taxon>Cytomegalovirus macacinebeta3</taxon>
    </lineage>
</organism>
<reference evidence="1 2" key="1">
    <citation type="journal article" date="2006" name="J. Virol.">
        <title>Genomic sequence of rhesus cytomegalovirus 180.92: insights into the coding potential of rhesus cytomegalovirus.</title>
        <authorList>
            <person name="Rivailler P."/>
            <person name="Kaur A."/>
            <person name="Johnson R.P."/>
            <person name="Wang F."/>
        </authorList>
    </citation>
    <scope>NUCLEOTIDE SEQUENCE [LARGE SCALE GENOMIC DNA]</scope>
    <source>
        <strain evidence="1">CMV 180.92</strain>
    </source>
</reference>
<evidence type="ECO:0000313" key="2">
    <source>
        <dbReference type="Proteomes" id="UP000115582"/>
    </source>
</evidence>
<dbReference type="EMBL" id="DQ120516">
    <property type="protein sequence ID" value="AAZ80559.1"/>
    <property type="molecule type" value="Genomic_DNA"/>
</dbReference>
<dbReference type="Pfam" id="PF02393">
    <property type="entry name" value="US22"/>
    <property type="match status" value="2"/>
</dbReference>
<dbReference type="InterPro" id="IPR003360">
    <property type="entry name" value="US22-like"/>
</dbReference>